<keyword evidence="5" id="KW-0479">Metal-binding</keyword>
<dbReference type="GO" id="GO:0008270">
    <property type="term" value="F:zinc ion binding"/>
    <property type="evidence" value="ECO:0007669"/>
    <property type="project" value="InterPro"/>
</dbReference>
<keyword evidence="7" id="KW-0378">Hydrolase</keyword>
<comment type="caution">
    <text evidence="14">The sequence shown here is derived from an EMBL/GenBank/DDBJ whole genome shotgun (WGS) entry which is preliminary data.</text>
</comment>
<dbReference type="EC" id="3.4.17.18" evidence="11"/>
<evidence type="ECO:0000256" key="2">
    <source>
        <dbReference type="ARBA" id="ARBA00005988"/>
    </source>
</evidence>
<evidence type="ECO:0000313" key="15">
    <source>
        <dbReference type="Proteomes" id="UP000552038"/>
    </source>
</evidence>
<evidence type="ECO:0000256" key="1">
    <source>
        <dbReference type="ARBA" id="ARBA00001947"/>
    </source>
</evidence>
<dbReference type="GO" id="GO:0005615">
    <property type="term" value="C:extracellular space"/>
    <property type="evidence" value="ECO:0007669"/>
    <property type="project" value="TreeGrafter"/>
</dbReference>
<comment type="similarity">
    <text evidence="2 12">Belongs to the peptidase M14 family.</text>
</comment>
<evidence type="ECO:0000256" key="8">
    <source>
        <dbReference type="ARBA" id="ARBA00022833"/>
    </source>
</evidence>
<dbReference type="FunFam" id="3.40.630.10:FF:000084">
    <property type="entry name" value="Carboxypeptidase B2"/>
    <property type="match status" value="1"/>
</dbReference>
<dbReference type="Gene3D" id="3.40.630.10">
    <property type="entry name" value="Zn peptidases"/>
    <property type="match status" value="1"/>
</dbReference>
<comment type="cofactor">
    <cofactor evidence="1">
        <name>Zn(2+)</name>
        <dbReference type="ChEBI" id="CHEBI:29105"/>
    </cofactor>
</comment>
<evidence type="ECO:0000256" key="9">
    <source>
        <dbReference type="ARBA" id="ARBA00023049"/>
    </source>
</evidence>
<dbReference type="RefSeq" id="WP_171416511.1">
    <property type="nucleotide sequence ID" value="NZ_JABFOR010000010.1"/>
</dbReference>
<dbReference type="EMBL" id="JABFOR010000010">
    <property type="protein sequence ID" value="NOJ70997.1"/>
    <property type="molecule type" value="Genomic_DNA"/>
</dbReference>
<dbReference type="Proteomes" id="UP000552038">
    <property type="component" value="Unassembled WGS sequence"/>
</dbReference>
<accession>A0AAP7A176</accession>
<evidence type="ECO:0000256" key="11">
    <source>
        <dbReference type="ARBA" id="ARBA00066554"/>
    </source>
</evidence>
<dbReference type="PANTHER" id="PTHR11705:SF143">
    <property type="entry name" value="SLL0236 PROTEIN"/>
    <property type="match status" value="1"/>
</dbReference>
<keyword evidence="9" id="KW-0482">Metalloprotease</keyword>
<evidence type="ECO:0000259" key="13">
    <source>
        <dbReference type="PROSITE" id="PS52035"/>
    </source>
</evidence>
<gene>
    <name evidence="14" type="ORF">HMI46_10570</name>
</gene>
<name>A0AAP7A176_PAEAL</name>
<evidence type="ECO:0000256" key="5">
    <source>
        <dbReference type="ARBA" id="ARBA00022723"/>
    </source>
</evidence>
<protein>
    <recommendedName>
        <fullName evidence="11">carboxypeptidase T</fullName>
        <ecNumber evidence="11">3.4.17.18</ecNumber>
    </recommendedName>
</protein>
<dbReference type="InterPro" id="IPR000834">
    <property type="entry name" value="Peptidase_M14"/>
</dbReference>
<evidence type="ECO:0000256" key="3">
    <source>
        <dbReference type="ARBA" id="ARBA00022645"/>
    </source>
</evidence>
<sequence>MAYLNVNEVESAIIALSRKYPNFTKLITLPHKSVEQRTSHALHLSSHFQSKRNTIFITGGVHAREWGSCEICVFLAADLLEAYDQGTGLAYGGKNFTSTEIKSLFESIDFVIFPDVNPDGRLYSQTIEALWRRNRNPADSGGNNSCVGVDINRNFDFLWNFPHHFSPLAPVRTSTDPCSIDQTYHGSIPASEHETQNVIWIFDNFPQIKWYVDIHSYGEKILTNWGDDENQSNQQNMNFMNPAFDTVRGLKGDNAYKEYISNEDRTVTLALANAMHQGIKAVRGRNYQVQQAFDLYPTSGTSDDYAYSRHMTDPSKGKIYGFTIEWGREFQPPWTEMQQIVSEVSAGIIQFSESASGATP</sequence>
<dbReference type="SMART" id="SM00631">
    <property type="entry name" value="Zn_pept"/>
    <property type="match status" value="1"/>
</dbReference>
<evidence type="ECO:0000256" key="12">
    <source>
        <dbReference type="PROSITE-ProRule" id="PRU01379"/>
    </source>
</evidence>
<dbReference type="GO" id="GO:0006508">
    <property type="term" value="P:proteolysis"/>
    <property type="evidence" value="ECO:0007669"/>
    <property type="project" value="UniProtKB-KW"/>
</dbReference>
<dbReference type="GO" id="GO:0004181">
    <property type="term" value="F:metallocarboxypeptidase activity"/>
    <property type="evidence" value="ECO:0007669"/>
    <property type="project" value="InterPro"/>
</dbReference>
<comment type="catalytic activity">
    <reaction evidence="10">
        <text>Releases a C-terminal residue, which may be hydrophobic or positively charged.</text>
        <dbReference type="EC" id="3.4.17.18"/>
    </reaction>
</comment>
<dbReference type="PROSITE" id="PS52035">
    <property type="entry name" value="PEPTIDASE_M14"/>
    <property type="match status" value="1"/>
</dbReference>
<evidence type="ECO:0000313" key="14">
    <source>
        <dbReference type="EMBL" id="NOJ70997.1"/>
    </source>
</evidence>
<keyword evidence="4" id="KW-0645">Protease</keyword>
<proteinExistence type="inferred from homology"/>
<evidence type="ECO:0000256" key="7">
    <source>
        <dbReference type="ARBA" id="ARBA00022801"/>
    </source>
</evidence>
<dbReference type="Pfam" id="PF00246">
    <property type="entry name" value="Peptidase_M14"/>
    <property type="match status" value="1"/>
</dbReference>
<reference evidence="14 15" key="1">
    <citation type="submission" date="2020-05" db="EMBL/GenBank/DDBJ databases">
        <title>Whole genome sequencing and identification of novel metabolites from Paenibacillus alvei strain JR949.</title>
        <authorList>
            <person name="Rajendhran J."/>
            <person name="Sree Pranav P."/>
            <person name="Mahalakshmi B."/>
            <person name="Karthikeyan R."/>
        </authorList>
    </citation>
    <scope>NUCLEOTIDE SEQUENCE [LARGE SCALE GENOMIC DNA]</scope>
    <source>
        <strain evidence="14 15">JR949</strain>
    </source>
</reference>
<keyword evidence="8" id="KW-0862">Zinc</keyword>
<dbReference type="AlphaFoldDB" id="A0AAP7A176"/>
<dbReference type="PANTHER" id="PTHR11705">
    <property type="entry name" value="PROTEASE FAMILY M14 CARBOXYPEPTIDASE A,B"/>
    <property type="match status" value="1"/>
</dbReference>
<organism evidence="14 15">
    <name type="scientific">Paenibacillus alvei</name>
    <name type="common">Bacillus alvei</name>
    <dbReference type="NCBI Taxonomy" id="44250"/>
    <lineage>
        <taxon>Bacteria</taxon>
        <taxon>Bacillati</taxon>
        <taxon>Bacillota</taxon>
        <taxon>Bacilli</taxon>
        <taxon>Bacillales</taxon>
        <taxon>Paenibacillaceae</taxon>
        <taxon>Paenibacillus</taxon>
    </lineage>
</organism>
<feature type="domain" description="Peptidase M14" evidence="13">
    <location>
        <begin position="2"/>
        <end position="355"/>
    </location>
</feature>
<dbReference type="CDD" id="cd06228">
    <property type="entry name" value="M14-like"/>
    <property type="match status" value="1"/>
</dbReference>
<evidence type="ECO:0000256" key="4">
    <source>
        <dbReference type="ARBA" id="ARBA00022670"/>
    </source>
</evidence>
<keyword evidence="6" id="KW-0732">Signal</keyword>
<keyword evidence="3" id="KW-0121">Carboxypeptidase</keyword>
<evidence type="ECO:0000256" key="6">
    <source>
        <dbReference type="ARBA" id="ARBA00022729"/>
    </source>
</evidence>
<feature type="active site" description="Proton donor/acceptor" evidence="12">
    <location>
        <position position="325"/>
    </location>
</feature>
<dbReference type="SUPFAM" id="SSF53187">
    <property type="entry name" value="Zn-dependent exopeptidases"/>
    <property type="match status" value="1"/>
</dbReference>
<evidence type="ECO:0000256" key="10">
    <source>
        <dbReference type="ARBA" id="ARBA00050859"/>
    </source>
</evidence>